<dbReference type="KEGG" id="crq:GCK72_008958"/>
<gene>
    <name evidence="1" type="ORF">GCK72_008958</name>
</gene>
<organism evidence="1 2">
    <name type="scientific">Caenorhabditis remanei</name>
    <name type="common">Caenorhabditis vulgaris</name>
    <dbReference type="NCBI Taxonomy" id="31234"/>
    <lineage>
        <taxon>Eukaryota</taxon>
        <taxon>Metazoa</taxon>
        <taxon>Ecdysozoa</taxon>
        <taxon>Nematoda</taxon>
        <taxon>Chromadorea</taxon>
        <taxon>Rhabditida</taxon>
        <taxon>Rhabditina</taxon>
        <taxon>Rhabditomorpha</taxon>
        <taxon>Rhabditoidea</taxon>
        <taxon>Rhabditidae</taxon>
        <taxon>Peloderinae</taxon>
        <taxon>Caenorhabditis</taxon>
    </lineage>
</organism>
<dbReference type="Proteomes" id="UP000483820">
    <property type="component" value="Chromosome III"/>
</dbReference>
<accession>A0A6A5H129</accession>
<dbReference type="GeneID" id="9805415"/>
<name>A0A6A5H129_CAERE</name>
<protein>
    <submittedName>
        <fullName evidence="1">Uncharacterized protein</fullName>
    </submittedName>
</protein>
<comment type="caution">
    <text evidence="1">The sequence shown here is derived from an EMBL/GenBank/DDBJ whole genome shotgun (WGS) entry which is preliminary data.</text>
</comment>
<proteinExistence type="predicted"/>
<sequence>MKPEINKKSETLCSNPYVITKQDLMVEECLKLHIYSERRMDRLSKRCIINRVITHSTENIERILRTFDSSRLEKYMNIQHKLNDYLKKCENKYFPEENPVYRNNYWERRAVHTLVQYDVRPVPQRSRRKVEDVHFFHFYTPNEWELKIENCLKLDILAERRGRRLGFIDAPKMRDVEDALREASHIELEGHIKFHEDFDQKLTKHEKKFFPKEFREIDYTPFEPMKGLRDFLKNKISYSKEIILSEIKRHANKSNKFSNDSEE</sequence>
<dbReference type="CTD" id="9805415"/>
<dbReference type="EMBL" id="WUAV01000003">
    <property type="protein sequence ID" value="KAF1760709.1"/>
    <property type="molecule type" value="Genomic_DNA"/>
</dbReference>
<dbReference type="RefSeq" id="XP_053586710.1">
    <property type="nucleotide sequence ID" value="XM_053727133.1"/>
</dbReference>
<evidence type="ECO:0000313" key="2">
    <source>
        <dbReference type="Proteomes" id="UP000483820"/>
    </source>
</evidence>
<reference evidence="1 2" key="1">
    <citation type="submission" date="2019-12" db="EMBL/GenBank/DDBJ databases">
        <title>Chromosome-level assembly of the Caenorhabditis remanei genome.</title>
        <authorList>
            <person name="Teterina A.A."/>
            <person name="Willis J.H."/>
            <person name="Phillips P.C."/>
        </authorList>
    </citation>
    <scope>NUCLEOTIDE SEQUENCE [LARGE SCALE GENOMIC DNA]</scope>
    <source>
        <strain evidence="1 2">PX506</strain>
        <tissue evidence="1">Whole organism</tissue>
    </source>
</reference>
<evidence type="ECO:0000313" key="1">
    <source>
        <dbReference type="EMBL" id="KAF1760709.1"/>
    </source>
</evidence>
<dbReference type="AlphaFoldDB" id="A0A6A5H129"/>